<dbReference type="GO" id="GO:0016042">
    <property type="term" value="P:lipid catabolic process"/>
    <property type="evidence" value="ECO:0007669"/>
    <property type="project" value="UniProtKB-UniRule"/>
</dbReference>
<keyword evidence="3" id="KW-1185">Reference proteome</keyword>
<reference evidence="3" key="1">
    <citation type="submission" date="2020-01" db="EMBL/GenBank/DDBJ databases">
        <title>Phosphoaccumulans saitamaens gen. nov., sp. nov., a polyphosphate accumulating bacterium isolated from surface river water.</title>
        <authorList>
            <person name="Watanabe K."/>
            <person name="Suda W."/>
        </authorList>
    </citation>
    <scope>NUCLEOTIDE SEQUENCE [LARGE SCALE GENOMIC DNA]</scope>
    <source>
        <strain evidence="3">ICHIAU1</strain>
    </source>
</reference>
<keyword evidence="1" id="KW-0443">Lipid metabolism</keyword>
<organism evidence="2 3">
    <name type="scientific">Fluviibacter phosphoraccumulans</name>
    <dbReference type="NCBI Taxonomy" id="1751046"/>
    <lineage>
        <taxon>Bacteria</taxon>
        <taxon>Pseudomonadati</taxon>
        <taxon>Pseudomonadota</taxon>
        <taxon>Betaproteobacteria</taxon>
        <taxon>Rhodocyclales</taxon>
        <taxon>Fluviibacteraceae</taxon>
        <taxon>Fluviibacter</taxon>
    </lineage>
</organism>
<dbReference type="EMBL" id="AP022345">
    <property type="protein sequence ID" value="BBU69263.1"/>
    <property type="molecule type" value="Genomic_DNA"/>
</dbReference>
<dbReference type="InterPro" id="IPR016035">
    <property type="entry name" value="Acyl_Trfase/lysoPLipase"/>
</dbReference>
<dbReference type="SUPFAM" id="SSF52151">
    <property type="entry name" value="FabD/lysophospholipase-like"/>
    <property type="match status" value="1"/>
</dbReference>
<keyword evidence="1" id="KW-0442">Lipid degradation</keyword>
<accession>A0A679HT55</accession>
<feature type="short sequence motif" description="GXSXG" evidence="1">
    <location>
        <begin position="115"/>
        <end position="119"/>
    </location>
</feature>
<dbReference type="Gene3D" id="3.40.1090.10">
    <property type="entry name" value="Cytosolic phospholipase A2 catalytic domain"/>
    <property type="match status" value="1"/>
</dbReference>
<feature type="short sequence motif" description="GXGXXG" evidence="1">
    <location>
        <begin position="86"/>
        <end position="91"/>
    </location>
</feature>
<dbReference type="InterPro" id="IPR002641">
    <property type="entry name" value="PNPLA_dom"/>
</dbReference>
<gene>
    <name evidence="2" type="ORF">ICHIAU1_15460</name>
</gene>
<feature type="active site" description="Proton acceptor" evidence="1">
    <location>
        <position position="262"/>
    </location>
</feature>
<name>A0A679HT55_9RHOO</name>
<dbReference type="PROSITE" id="PS51257">
    <property type="entry name" value="PROKAR_LIPOPROTEIN"/>
    <property type="match status" value="1"/>
</dbReference>
<proteinExistence type="predicted"/>
<evidence type="ECO:0000313" key="3">
    <source>
        <dbReference type="Proteomes" id="UP000463961"/>
    </source>
</evidence>
<evidence type="ECO:0000256" key="1">
    <source>
        <dbReference type="PROSITE-ProRule" id="PRU01161"/>
    </source>
</evidence>
<feature type="short sequence motif" description="DGA/G" evidence="1">
    <location>
        <begin position="262"/>
        <end position="264"/>
    </location>
</feature>
<evidence type="ECO:0000313" key="2">
    <source>
        <dbReference type="EMBL" id="BBU69263.1"/>
    </source>
</evidence>
<keyword evidence="1" id="KW-0378">Hydrolase</keyword>
<dbReference type="OrthoDB" id="9798773at2"/>
<dbReference type="Proteomes" id="UP000463961">
    <property type="component" value="Chromosome"/>
</dbReference>
<protein>
    <submittedName>
        <fullName evidence="2">Uncharacterized protein</fullName>
    </submittedName>
</protein>
<sequence>MPRINANRLFMSLLLLSLTACTTLSRQSAVPPSLHGKEQVIGMPGIRYQGFSEHGINAMLKDIQSGIAKDGFQDTQSVSAYLSISGGGDNGAFGAGLLTGWTERGDRPVFNLVTGVSTGALIAPFAYLGPDYDYVLKRVYTEIKADDIFINLGLMGALFGDSLADTTPLYRLISEYVDEQLLEKIAYEYQIHNRWLLVATTNLDAGTPAIWNMGKLAAVGTPESLKLFRKILLASAAIPGAFPPVMIDVEAEGKSYQEMHVDGGASVEVFLYPAALGAEARRRGTVSSVRKRQEYIIRNARLDSEWKEIQRNTLSILGRAVNQLIQAQGYGDLYRIYQTAQRDHVGFNLAYIGPDFNAPHSEEFDRKYMTALYQYGHKLGAAGYPWAKYPPGYEYALDQDVRKQVVLQQQALRRYTVHKHPAKKHPQ</sequence>
<feature type="active site" description="Nucleophile" evidence="1">
    <location>
        <position position="117"/>
    </location>
</feature>
<dbReference type="AlphaFoldDB" id="A0A679HT55"/>
<dbReference type="PROSITE" id="PS51635">
    <property type="entry name" value="PNPLA"/>
    <property type="match status" value="1"/>
</dbReference>
<dbReference type="RefSeq" id="WP_162050026.1">
    <property type="nucleotide sequence ID" value="NZ_AP019011.1"/>
</dbReference>
<dbReference type="GO" id="GO:0016787">
    <property type="term" value="F:hydrolase activity"/>
    <property type="evidence" value="ECO:0007669"/>
    <property type="project" value="UniProtKB-UniRule"/>
</dbReference>
<dbReference type="Pfam" id="PF01734">
    <property type="entry name" value="Patatin"/>
    <property type="match status" value="1"/>
</dbReference>